<feature type="binding site" evidence="7">
    <location>
        <begin position="127"/>
        <end position="128"/>
    </location>
    <ligand>
        <name>NAD(+)</name>
        <dbReference type="ChEBI" id="CHEBI:57540"/>
    </ligand>
</feature>
<name>A0AAP0M582_9ROSI</name>
<dbReference type="Gene3D" id="1.10.10.60">
    <property type="entry name" value="Homeodomain-like"/>
    <property type="match status" value="1"/>
</dbReference>
<protein>
    <recommendedName>
        <fullName evidence="3">UDP-glucose 6-dehydrogenase</fullName>
        <ecNumber evidence="3">1.1.1.22</ecNumber>
    </recommendedName>
</protein>
<gene>
    <name evidence="10" type="ORF">WN944_005609</name>
</gene>
<accession>A0AAP0M582</accession>
<dbReference type="Pfam" id="PF03721">
    <property type="entry name" value="UDPG_MGDP_dh_N"/>
    <property type="match status" value="1"/>
</dbReference>
<dbReference type="Gene3D" id="3.40.50.720">
    <property type="entry name" value="NAD(P)-binding Rossmann-like Domain"/>
    <property type="match status" value="2"/>
</dbReference>
<dbReference type="Gene3D" id="1.20.5.100">
    <property type="entry name" value="Cytochrome c1, transmembrane anchor, C-terminal"/>
    <property type="match status" value="1"/>
</dbReference>
<comment type="pathway">
    <text evidence="1">Nucleotide-sugar biosynthesis; UDP-alpha-D-glucuronate biosynthesis; UDP-alpha-D-glucuronate from UDP-alpha-D-glucose: step 1/1.</text>
</comment>
<dbReference type="GO" id="GO:0003979">
    <property type="term" value="F:UDP-glucose 6-dehydrogenase activity"/>
    <property type="evidence" value="ECO:0007669"/>
    <property type="project" value="UniProtKB-EC"/>
</dbReference>
<dbReference type="InterPro" id="IPR017476">
    <property type="entry name" value="UDP-Glc/GDP-Man"/>
</dbReference>
<feature type="compositionally biased region" description="Acidic residues" evidence="8">
    <location>
        <begin position="875"/>
        <end position="885"/>
    </location>
</feature>
<dbReference type="FunFam" id="1.20.5.100:FF:000001">
    <property type="entry name" value="UDP-glucose 6-dehydrogenase"/>
    <property type="match status" value="1"/>
</dbReference>
<dbReference type="InterPro" id="IPR014027">
    <property type="entry name" value="UDP-Glc/GDP-Man_DH_C"/>
</dbReference>
<feature type="binding site" evidence="7">
    <location>
        <begin position="272"/>
        <end position="275"/>
    </location>
    <ligand>
        <name>NAD(+)</name>
        <dbReference type="ChEBI" id="CHEBI:57540"/>
    </ligand>
</feature>
<dbReference type="Pfam" id="PF00249">
    <property type="entry name" value="Myb_DNA-binding"/>
    <property type="match status" value="1"/>
</dbReference>
<dbReference type="Pfam" id="PF00984">
    <property type="entry name" value="UDPG_MGDP_dh"/>
    <property type="match status" value="1"/>
</dbReference>
<dbReference type="SMART" id="SM00717">
    <property type="entry name" value="SANT"/>
    <property type="match status" value="1"/>
</dbReference>
<dbReference type="FunFam" id="3.40.50.720:FF:000089">
    <property type="entry name" value="UDP-glucose 6-dehydrogenase"/>
    <property type="match status" value="1"/>
</dbReference>
<dbReference type="EMBL" id="JBCGBO010000006">
    <property type="protein sequence ID" value="KAK9194902.1"/>
    <property type="molecule type" value="Genomic_DNA"/>
</dbReference>
<dbReference type="Pfam" id="PF03720">
    <property type="entry name" value="UDPG_MGDP_dh_C"/>
    <property type="match status" value="1"/>
</dbReference>
<keyword evidence="4" id="KW-0560">Oxidoreductase</keyword>
<feature type="binding site" evidence="7">
    <location>
        <position position="161"/>
    </location>
    <ligand>
        <name>NAD(+)</name>
        <dbReference type="ChEBI" id="CHEBI:57540"/>
    </ligand>
</feature>
<organism evidence="10 11">
    <name type="scientific">Citrus x changshan-huyou</name>
    <dbReference type="NCBI Taxonomy" id="2935761"/>
    <lineage>
        <taxon>Eukaryota</taxon>
        <taxon>Viridiplantae</taxon>
        <taxon>Streptophyta</taxon>
        <taxon>Embryophyta</taxon>
        <taxon>Tracheophyta</taxon>
        <taxon>Spermatophyta</taxon>
        <taxon>Magnoliopsida</taxon>
        <taxon>eudicotyledons</taxon>
        <taxon>Gunneridae</taxon>
        <taxon>Pentapetalae</taxon>
        <taxon>rosids</taxon>
        <taxon>malvids</taxon>
        <taxon>Sapindales</taxon>
        <taxon>Rutaceae</taxon>
        <taxon>Aurantioideae</taxon>
        <taxon>Citrus</taxon>
    </lineage>
</organism>
<dbReference type="InterPro" id="IPR036220">
    <property type="entry name" value="UDP-Glc/GDP-Man_DH_C_sf"/>
</dbReference>
<reference evidence="10 11" key="1">
    <citation type="submission" date="2024-05" db="EMBL/GenBank/DDBJ databases">
        <title>Haplotype-resolved chromosome-level genome assembly of Huyou (Citrus changshanensis).</title>
        <authorList>
            <person name="Miao C."/>
            <person name="Chen W."/>
            <person name="Wu Y."/>
            <person name="Wang L."/>
            <person name="Zhao S."/>
            <person name="Grierson D."/>
            <person name="Xu C."/>
            <person name="Chen K."/>
        </authorList>
    </citation>
    <scope>NUCLEOTIDE SEQUENCE [LARGE SCALE GENOMIC DNA]</scope>
    <source>
        <strain evidence="10">01-14</strain>
        <tissue evidence="10">Leaf</tissue>
    </source>
</reference>
<proteinExistence type="inferred from homology"/>
<evidence type="ECO:0000313" key="10">
    <source>
        <dbReference type="EMBL" id="KAK9194902.1"/>
    </source>
</evidence>
<dbReference type="SMART" id="SM00984">
    <property type="entry name" value="UDPG_MGDP_dh_C"/>
    <property type="match status" value="1"/>
</dbReference>
<dbReference type="CDD" id="cd00167">
    <property type="entry name" value="SANT"/>
    <property type="match status" value="1"/>
</dbReference>
<evidence type="ECO:0000256" key="4">
    <source>
        <dbReference type="ARBA" id="ARBA00023002"/>
    </source>
</evidence>
<dbReference type="EC" id="1.1.1.22" evidence="3"/>
<feature type="active site" description="Nucleophile" evidence="6">
    <location>
        <position position="272"/>
    </location>
</feature>
<evidence type="ECO:0000259" key="9">
    <source>
        <dbReference type="PROSITE" id="PS50090"/>
    </source>
</evidence>
<feature type="domain" description="Myb-like" evidence="9">
    <location>
        <begin position="742"/>
        <end position="790"/>
    </location>
</feature>
<evidence type="ECO:0000256" key="1">
    <source>
        <dbReference type="ARBA" id="ARBA00004701"/>
    </source>
</evidence>
<dbReference type="NCBIfam" id="TIGR03026">
    <property type="entry name" value="NDP-sugDHase"/>
    <property type="match status" value="1"/>
</dbReference>
<dbReference type="InterPro" id="IPR009057">
    <property type="entry name" value="Homeodomain-like_sf"/>
</dbReference>
<evidence type="ECO:0000256" key="2">
    <source>
        <dbReference type="ARBA" id="ARBA00006601"/>
    </source>
</evidence>
<feature type="binding site" evidence="7">
    <location>
        <position position="38"/>
    </location>
    <ligand>
        <name>NAD(+)</name>
        <dbReference type="ChEBI" id="CHEBI:57540"/>
    </ligand>
</feature>
<dbReference type="SUPFAM" id="SSF52413">
    <property type="entry name" value="UDP-glucose/GDP-mannose dehydrogenase C-terminal domain"/>
    <property type="match status" value="1"/>
</dbReference>
<dbReference type="PIRSF" id="PIRSF500133">
    <property type="entry name" value="UDPglc_DH_euk"/>
    <property type="match status" value="1"/>
</dbReference>
<dbReference type="GO" id="GO:0051287">
    <property type="term" value="F:NAD binding"/>
    <property type="evidence" value="ECO:0007669"/>
    <property type="project" value="InterPro"/>
</dbReference>
<feature type="region of interest" description="Disordered" evidence="8">
    <location>
        <begin position="875"/>
        <end position="901"/>
    </location>
</feature>
<evidence type="ECO:0000256" key="5">
    <source>
        <dbReference type="ARBA" id="ARBA00023027"/>
    </source>
</evidence>
<dbReference type="SUPFAM" id="SSF48179">
    <property type="entry name" value="6-phosphogluconate dehydrogenase C-terminal domain-like"/>
    <property type="match status" value="1"/>
</dbReference>
<keyword evidence="5 7" id="KW-0520">NAD</keyword>
<comment type="similarity">
    <text evidence="2">Belongs to the UDP-glucose/GDP-mannose dehydrogenase family.</text>
</comment>
<dbReference type="PROSITE" id="PS50090">
    <property type="entry name" value="MYB_LIKE"/>
    <property type="match status" value="1"/>
</dbReference>
<dbReference type="PANTHER" id="PTHR11374">
    <property type="entry name" value="UDP-GLUCOSE DEHYDROGENASE/UDP-MANNAC DEHYDROGENASE"/>
    <property type="match status" value="1"/>
</dbReference>
<comment type="caution">
    <text evidence="10">The sequence shown here is derived from an EMBL/GenBank/DDBJ whole genome shotgun (WGS) entry which is preliminary data.</text>
</comment>
<evidence type="ECO:0000313" key="11">
    <source>
        <dbReference type="Proteomes" id="UP001428341"/>
    </source>
</evidence>
<evidence type="ECO:0000256" key="3">
    <source>
        <dbReference type="ARBA" id="ARBA00012954"/>
    </source>
</evidence>
<feature type="binding site" evidence="7">
    <location>
        <position position="33"/>
    </location>
    <ligand>
        <name>NAD(+)</name>
        <dbReference type="ChEBI" id="CHEBI:57540"/>
    </ligand>
</feature>
<evidence type="ECO:0000256" key="6">
    <source>
        <dbReference type="PIRSR" id="PIRSR500133-1"/>
    </source>
</evidence>
<dbReference type="GO" id="GO:0006024">
    <property type="term" value="P:glycosaminoglycan biosynthetic process"/>
    <property type="evidence" value="ECO:0007669"/>
    <property type="project" value="TreeGrafter"/>
</dbReference>
<dbReference type="PIRSF" id="PIRSF000124">
    <property type="entry name" value="UDPglc_GDPman_dh"/>
    <property type="match status" value="1"/>
</dbReference>
<dbReference type="GO" id="GO:0006065">
    <property type="term" value="P:UDP-glucuronate biosynthetic process"/>
    <property type="evidence" value="ECO:0007669"/>
    <property type="project" value="UniProtKB-ARBA"/>
</dbReference>
<dbReference type="SUPFAM" id="SSF46689">
    <property type="entry name" value="Homeodomain-like"/>
    <property type="match status" value="1"/>
</dbReference>
<dbReference type="InterPro" id="IPR028356">
    <property type="entry name" value="UDPglc_DH_euk"/>
</dbReference>
<dbReference type="FunFam" id="3.40.50.720:FF:000032">
    <property type="entry name" value="UDP-glucose 6-dehydrogenase"/>
    <property type="match status" value="1"/>
</dbReference>
<dbReference type="SUPFAM" id="SSF51735">
    <property type="entry name" value="NAD(P)-binding Rossmann-fold domains"/>
    <property type="match status" value="1"/>
</dbReference>
<evidence type="ECO:0000256" key="7">
    <source>
        <dbReference type="PIRSR" id="PIRSR500133-3"/>
    </source>
</evidence>
<evidence type="ECO:0000256" key="8">
    <source>
        <dbReference type="SAM" id="MobiDB-lite"/>
    </source>
</evidence>
<dbReference type="InterPro" id="IPR036291">
    <property type="entry name" value="NAD(P)-bd_dom_sf"/>
</dbReference>
<dbReference type="AlphaFoldDB" id="A0AAP0M582"/>
<dbReference type="PANTHER" id="PTHR11374:SF64">
    <property type="entry name" value="UDP-GLUCOSE 6-DEHYDROGENASE 2"/>
    <property type="match status" value="1"/>
</dbReference>
<dbReference type="InterPro" id="IPR001732">
    <property type="entry name" value="UDP-Glc/GDP-Man_DH_N"/>
</dbReference>
<dbReference type="InterPro" id="IPR001005">
    <property type="entry name" value="SANT/Myb"/>
</dbReference>
<keyword evidence="11" id="KW-1185">Reference proteome</keyword>
<feature type="binding site" evidence="7">
    <location>
        <position position="342"/>
    </location>
    <ligand>
        <name>NAD(+)</name>
        <dbReference type="ChEBI" id="CHEBI:57540"/>
    </ligand>
</feature>
<dbReference type="GO" id="GO:0005634">
    <property type="term" value="C:nucleus"/>
    <property type="evidence" value="ECO:0007669"/>
    <property type="project" value="TreeGrafter"/>
</dbReference>
<dbReference type="InterPro" id="IPR008927">
    <property type="entry name" value="6-PGluconate_DH-like_C_sf"/>
</dbReference>
<sequence length="901" mass="100679">MVKICCIGAGYVGGPTMAVIALKCPSIEVAVVDISVSRINAWNSDQLPIYEPGLDGVVKQCRGKNLFFSTDVEKHVSEADIVFVSVNTPTKTQGLGAGKAADLTYWESAARVIADVSKSDKIVVEKSTVPVKTAEAIEKILTHNSKGIKFQILSNPEFLAEGTAIQDLFNPDRVLIGGRETPEGQKAVKALKDVYAHWVPEDRILTTNLWSAELSKLAANAFLAQRISSVNAMSALCEATGANVSQVAFAVGTDSRIGPKFLNASVGFGGSCFQKDILNLVYICECNGLPEVAEYWKQVIKINDYQKSRFVNRVVASMFNTVSNKKIAVLGFAFKKDTGDTRETPAIDVCKGLLGDKARLSIYDPQVTEDQIQRDLTMNKFDWDHPLHLQPMSPTTVKQVSVVWDAYEATKDAHGVCILTEWDEFKTLDYQRIYDNMQKPAFVFDGRNVVDANKLREIGFIVYSIVILGGEMIHKRPFHDEDCFEFPCKHPKQWECTNYLAPMVHMSPPADGHQKPQTSDGDGEQNINRCRDQGRFLFGPVAEVSNGTEKEFEIGSDCISPLFWANGLFAEGDANSEEVYLSLFPEYFATEHQIRTFLQSDEIYSSHLDHPPVKSVSIGPEYQADVPEWCLQGSKNSLAHLDGSDHQVRLERLSGSCLVVDDVQGEKLLGTCVISMPDSAPSANYYSQSLVTRNDCECLDKGSIRCVRQHVMEAREKLRVNLGHKIFEELGFHEMGEEVSKNWTKEEENKFHEVVSSYPVSMGKNFWDHLSLVFPSRTKNELVSYYFNVFILQKRAEQNRFDPLNIDSDDDEWQRCDLGAAEEDEESGVEFLSNRDVSAYQQDDHVENCQDDTEGGYLIDDCKNDANVVHTVATDEEEDGDVDDIPEPHVRDLFSHSSTDT</sequence>
<dbReference type="InterPro" id="IPR014026">
    <property type="entry name" value="UDP-Glc/GDP-Man_DH_dimer"/>
</dbReference>
<feature type="binding site" evidence="7">
    <location>
        <begin position="8"/>
        <end position="13"/>
    </location>
    <ligand>
        <name>NAD(+)</name>
        <dbReference type="ChEBI" id="CHEBI:57540"/>
    </ligand>
</feature>
<feature type="binding site" evidence="7">
    <location>
        <begin position="86"/>
        <end position="90"/>
    </location>
    <ligand>
        <name>NAD(+)</name>
        <dbReference type="ChEBI" id="CHEBI:57540"/>
    </ligand>
</feature>
<dbReference type="Proteomes" id="UP001428341">
    <property type="component" value="Unassembled WGS sequence"/>
</dbReference>